<keyword evidence="2" id="KW-1185">Reference proteome</keyword>
<reference evidence="1 2" key="1">
    <citation type="submission" date="2019-10" db="EMBL/GenBank/DDBJ databases">
        <title>Nocardia macrotermitis sp. nov. and Nocardia aurantia sp. nov., isolated from the gut of fungus growing-termite Macrotermes natalensis.</title>
        <authorList>
            <person name="Benndorf R."/>
            <person name="Schwitalla J."/>
            <person name="Martin K."/>
            <person name="De Beer W."/>
            <person name="Kaster A.-K."/>
            <person name="Vollmers J."/>
            <person name="Poulsen M."/>
            <person name="Beemelmanns C."/>
        </authorList>
    </citation>
    <scope>NUCLEOTIDE SEQUENCE [LARGE SCALE GENOMIC DNA]</scope>
    <source>
        <strain evidence="1 2">RB20</strain>
    </source>
</reference>
<organism evidence="1 2">
    <name type="scientific">Nocardia macrotermitis</name>
    <dbReference type="NCBI Taxonomy" id="2585198"/>
    <lineage>
        <taxon>Bacteria</taxon>
        <taxon>Bacillati</taxon>
        <taxon>Actinomycetota</taxon>
        <taxon>Actinomycetes</taxon>
        <taxon>Mycobacteriales</taxon>
        <taxon>Nocardiaceae</taxon>
        <taxon>Nocardia</taxon>
    </lineage>
</organism>
<accession>A0A7K0CV94</accession>
<dbReference type="EMBL" id="WEGK01000001">
    <property type="protein sequence ID" value="MQY17430.1"/>
    <property type="molecule type" value="Genomic_DNA"/>
</dbReference>
<sequence length="129" mass="14161">MLQLVSANDVDSRQLAALYVGADSWSLPWLPGRTVDTEVAAAAVGAGAALLQRPSSDDPVWVEIHRGAALLGVSARELAEVLDVLCVVPDQILECRQGRLRPQLNIKQRNRFGWVTRALTGCQRLRHRL</sequence>
<dbReference type="AlphaFoldDB" id="A0A7K0CV94"/>
<gene>
    <name evidence="1" type="ORF">NRB20_04940</name>
</gene>
<evidence type="ECO:0000313" key="1">
    <source>
        <dbReference type="EMBL" id="MQY17430.1"/>
    </source>
</evidence>
<dbReference type="Proteomes" id="UP000438448">
    <property type="component" value="Unassembled WGS sequence"/>
</dbReference>
<comment type="caution">
    <text evidence="1">The sequence shown here is derived from an EMBL/GenBank/DDBJ whole genome shotgun (WGS) entry which is preliminary data.</text>
</comment>
<evidence type="ECO:0000313" key="2">
    <source>
        <dbReference type="Proteomes" id="UP000438448"/>
    </source>
</evidence>
<proteinExistence type="predicted"/>
<protein>
    <submittedName>
        <fullName evidence="1">Uncharacterized protein</fullName>
    </submittedName>
</protein>
<name>A0A7K0CV94_9NOCA</name>